<dbReference type="Proteomes" id="UP000659047">
    <property type="component" value="Unassembled WGS sequence"/>
</dbReference>
<feature type="signal peptide" evidence="3">
    <location>
        <begin position="1"/>
        <end position="19"/>
    </location>
</feature>
<evidence type="ECO:0000256" key="1">
    <source>
        <dbReference type="ARBA" id="ARBA00008490"/>
    </source>
</evidence>
<dbReference type="Pfam" id="PF09829">
    <property type="entry name" value="DUF2057"/>
    <property type="match status" value="1"/>
</dbReference>
<proteinExistence type="inferred from homology"/>
<keyword evidence="2 3" id="KW-0732">Signal</keyword>
<evidence type="ECO:0000256" key="2">
    <source>
        <dbReference type="ARBA" id="ARBA00022729"/>
    </source>
</evidence>
<dbReference type="PANTHER" id="PTHR38108">
    <property type="entry name" value="UPF0319 PROTEIN YCCT"/>
    <property type="match status" value="1"/>
</dbReference>
<keyword evidence="5" id="KW-1185">Reference proteome</keyword>
<evidence type="ECO:0000313" key="4">
    <source>
        <dbReference type="EMBL" id="MBK4714887.1"/>
    </source>
</evidence>
<sequence length="190" mass="20347">MIRTMLMLALLTLTGVAQAATIKTSENVNVLAARDAKMNALAKSITVNAGEQALIVRFEASANPGSSNESLGRVTSEAWLLTFSTPQNGAFTLSTDTPRTAQEARRAAEQPRFTLKDAQGDSVALNAKKVNIAQSSLMTDYSQYLPGGAVARPSTASTQEGKATLSQAQREFLKLNAADRKAFLRWALEL</sequence>
<comment type="similarity">
    <text evidence="1">Belongs to the UPF0319 family.</text>
</comment>
<dbReference type="AlphaFoldDB" id="A0A8K0XX14"/>
<evidence type="ECO:0000256" key="3">
    <source>
        <dbReference type="SAM" id="SignalP"/>
    </source>
</evidence>
<accession>A0A8K0XX14</accession>
<gene>
    <name evidence="4" type="ORF">JJB97_05985</name>
</gene>
<reference evidence="4" key="1">
    <citation type="submission" date="2021-01" db="EMBL/GenBank/DDBJ databases">
        <title>Intestinitalea alba gen. nov., sp. nov., a novel genus of the family Enterobacteriaceae, isolated from the gut of the plastic-eating mealworm Tenebrio molitor L.</title>
        <authorList>
            <person name="Yang Y."/>
        </authorList>
    </citation>
    <scope>NUCLEOTIDE SEQUENCE</scope>
    <source>
        <strain evidence="4">BIT-L3</strain>
    </source>
</reference>
<name>A0A8K0XX14_9ENTR</name>
<evidence type="ECO:0000313" key="5">
    <source>
        <dbReference type="Proteomes" id="UP000659047"/>
    </source>
</evidence>
<feature type="chain" id="PRO_5035473311" evidence="3">
    <location>
        <begin position="20"/>
        <end position="190"/>
    </location>
</feature>
<protein>
    <submittedName>
        <fullName evidence="4">DUF2057 family protein</fullName>
    </submittedName>
</protein>
<dbReference type="InterPro" id="IPR018635">
    <property type="entry name" value="UPF0319"/>
</dbReference>
<dbReference type="RefSeq" id="WP_238713122.1">
    <property type="nucleotide sequence ID" value="NZ_JAEPBH010000012.1"/>
</dbReference>
<dbReference type="PANTHER" id="PTHR38108:SF1">
    <property type="entry name" value="UPF0319 PROTEIN YCCT"/>
    <property type="match status" value="1"/>
</dbReference>
<dbReference type="EMBL" id="JAEPBH010000012">
    <property type="protein sequence ID" value="MBK4714887.1"/>
    <property type="molecule type" value="Genomic_DNA"/>
</dbReference>
<organism evidence="4 5">
    <name type="scientific">Tenebrionibacter intestinalis</name>
    <dbReference type="NCBI Taxonomy" id="2799638"/>
    <lineage>
        <taxon>Bacteria</taxon>
        <taxon>Pseudomonadati</taxon>
        <taxon>Pseudomonadota</taxon>
        <taxon>Gammaproteobacteria</taxon>
        <taxon>Enterobacterales</taxon>
        <taxon>Enterobacteriaceae</taxon>
        <taxon>Tenebrionibacter/Tenebrionicola group</taxon>
        <taxon>Tenebrionibacter</taxon>
    </lineage>
</organism>
<comment type="caution">
    <text evidence="4">The sequence shown here is derived from an EMBL/GenBank/DDBJ whole genome shotgun (WGS) entry which is preliminary data.</text>
</comment>